<reference evidence="10" key="1">
    <citation type="submission" date="2012-12" db="EMBL/GenBank/DDBJ databases">
        <authorList>
            <person name="Hellsten U."/>
            <person name="Grimwood J."/>
            <person name="Chapman J.A."/>
            <person name="Shapiro H."/>
            <person name="Aerts A."/>
            <person name="Otillar R.P."/>
            <person name="Terry A.Y."/>
            <person name="Boore J.L."/>
            <person name="Simakov O."/>
            <person name="Marletaz F."/>
            <person name="Cho S.-J."/>
            <person name="Edsinger-Gonzales E."/>
            <person name="Havlak P."/>
            <person name="Kuo D.-H."/>
            <person name="Larsson T."/>
            <person name="Lv J."/>
            <person name="Arendt D."/>
            <person name="Savage R."/>
            <person name="Osoegawa K."/>
            <person name="de Jong P."/>
            <person name="Lindberg D.R."/>
            <person name="Seaver E.C."/>
            <person name="Weisblat D.A."/>
            <person name="Putnam N.H."/>
            <person name="Grigoriev I.V."/>
            <person name="Rokhsar D.S."/>
        </authorList>
    </citation>
    <scope>NUCLEOTIDE SEQUENCE</scope>
    <source>
        <strain evidence="10">I ESC-2004</strain>
    </source>
</reference>
<evidence type="ECO:0000313" key="10">
    <source>
        <dbReference type="Proteomes" id="UP000014760"/>
    </source>
</evidence>
<feature type="compositionally biased region" description="Polar residues" evidence="6">
    <location>
        <begin position="1"/>
        <end position="15"/>
    </location>
</feature>
<dbReference type="Pfam" id="PF01369">
    <property type="entry name" value="Sec7"/>
    <property type="match status" value="1"/>
</dbReference>
<dbReference type="EMBL" id="AMQN01005391">
    <property type="status" value="NOT_ANNOTATED_CDS"/>
    <property type="molecule type" value="Genomic_DNA"/>
</dbReference>
<dbReference type="OMA" id="HAPHIIS"/>
<dbReference type="OrthoDB" id="430364at2759"/>
<evidence type="ECO:0000313" key="9">
    <source>
        <dbReference type="EnsemblMetazoa" id="CapteP182785"/>
    </source>
</evidence>
<keyword evidence="5" id="KW-0175">Coiled coil</keyword>
<reference evidence="8 10" key="2">
    <citation type="journal article" date="2013" name="Nature">
        <title>Insights into bilaterian evolution from three spiralian genomes.</title>
        <authorList>
            <person name="Simakov O."/>
            <person name="Marletaz F."/>
            <person name="Cho S.J."/>
            <person name="Edsinger-Gonzales E."/>
            <person name="Havlak P."/>
            <person name="Hellsten U."/>
            <person name="Kuo D.H."/>
            <person name="Larsson T."/>
            <person name="Lv J."/>
            <person name="Arendt D."/>
            <person name="Savage R."/>
            <person name="Osoegawa K."/>
            <person name="de Jong P."/>
            <person name="Grimwood J."/>
            <person name="Chapman J.A."/>
            <person name="Shapiro H."/>
            <person name="Aerts A."/>
            <person name="Otillar R.P."/>
            <person name="Terry A.Y."/>
            <person name="Boore J.L."/>
            <person name="Grigoriev I.V."/>
            <person name="Lindberg D.R."/>
            <person name="Seaver E.C."/>
            <person name="Weisblat D.A."/>
            <person name="Putnam N.H."/>
            <person name="Rokhsar D.S."/>
        </authorList>
    </citation>
    <scope>NUCLEOTIDE SEQUENCE</scope>
    <source>
        <strain evidence="8 10">I ESC-2004</strain>
    </source>
</reference>
<comment type="similarity">
    <text evidence="2">Belongs to the BRAG family.</text>
</comment>
<feature type="compositionally biased region" description="Polar residues" evidence="6">
    <location>
        <begin position="485"/>
        <end position="498"/>
    </location>
</feature>
<organism evidence="8">
    <name type="scientific">Capitella teleta</name>
    <name type="common">Polychaete worm</name>
    <dbReference type="NCBI Taxonomy" id="283909"/>
    <lineage>
        <taxon>Eukaryota</taxon>
        <taxon>Metazoa</taxon>
        <taxon>Spiralia</taxon>
        <taxon>Lophotrochozoa</taxon>
        <taxon>Annelida</taxon>
        <taxon>Polychaeta</taxon>
        <taxon>Sedentaria</taxon>
        <taxon>Scolecida</taxon>
        <taxon>Capitellidae</taxon>
        <taxon>Capitella</taxon>
    </lineage>
</organism>
<evidence type="ECO:0000256" key="3">
    <source>
        <dbReference type="ARBA" id="ARBA00022490"/>
    </source>
</evidence>
<dbReference type="GO" id="GO:0032012">
    <property type="term" value="P:regulation of ARF protein signal transduction"/>
    <property type="evidence" value="ECO:0007669"/>
    <property type="project" value="InterPro"/>
</dbReference>
<reference evidence="9" key="3">
    <citation type="submission" date="2015-06" db="UniProtKB">
        <authorList>
            <consortium name="EnsemblMetazoa"/>
        </authorList>
    </citation>
    <scope>IDENTIFICATION</scope>
</reference>
<dbReference type="InterPro" id="IPR000904">
    <property type="entry name" value="Sec7_dom"/>
</dbReference>
<evidence type="ECO:0000256" key="4">
    <source>
        <dbReference type="ARBA" id="ARBA00022553"/>
    </source>
</evidence>
<dbReference type="Gene3D" id="1.10.220.20">
    <property type="match status" value="1"/>
</dbReference>
<dbReference type="CDD" id="cd13318">
    <property type="entry name" value="PH_IQSEC"/>
    <property type="match status" value="1"/>
</dbReference>
<dbReference type="FunFam" id="1.10.220.20:FF:000001">
    <property type="entry name" value="IQ motif and SEC7 domain-containing protein 1"/>
    <property type="match status" value="1"/>
</dbReference>
<dbReference type="STRING" id="283909.R7V816"/>
<dbReference type="HOGENOM" id="CLU_031196_0_0_1"/>
<feature type="domain" description="SEC7" evidence="7">
    <location>
        <begin position="58"/>
        <end position="251"/>
    </location>
</feature>
<dbReference type="SMART" id="SM00222">
    <property type="entry name" value="Sec7"/>
    <property type="match status" value="1"/>
</dbReference>
<feature type="region of interest" description="Disordered" evidence="6">
    <location>
        <begin position="466"/>
        <end position="536"/>
    </location>
</feature>
<keyword evidence="4" id="KW-0597">Phosphoprotein</keyword>
<evidence type="ECO:0000313" key="8">
    <source>
        <dbReference type="EMBL" id="ELU12511.1"/>
    </source>
</evidence>
<dbReference type="GO" id="GO:0030036">
    <property type="term" value="P:actin cytoskeleton organization"/>
    <property type="evidence" value="ECO:0007669"/>
    <property type="project" value="TreeGrafter"/>
</dbReference>
<keyword evidence="3" id="KW-0963">Cytoplasm</keyword>
<dbReference type="Pfam" id="PF16453">
    <property type="entry name" value="IQ_SEC7_PH"/>
    <property type="match status" value="1"/>
</dbReference>
<dbReference type="GO" id="GO:0005737">
    <property type="term" value="C:cytoplasm"/>
    <property type="evidence" value="ECO:0007669"/>
    <property type="project" value="UniProtKB-SubCell"/>
</dbReference>
<dbReference type="PANTHER" id="PTHR10663:SF342">
    <property type="entry name" value="FI21420P1"/>
    <property type="match status" value="1"/>
</dbReference>
<evidence type="ECO:0000259" key="7">
    <source>
        <dbReference type="PROSITE" id="PS50190"/>
    </source>
</evidence>
<proteinExistence type="inferred from homology"/>
<dbReference type="InterPro" id="IPR001849">
    <property type="entry name" value="PH_domain"/>
</dbReference>
<dbReference type="FunFam" id="1.10.1000.11:FF:000009">
    <property type="entry name" value="IQ motif and SEC7 domain-containing protein"/>
    <property type="match status" value="1"/>
</dbReference>
<evidence type="ECO:0000256" key="5">
    <source>
        <dbReference type="ARBA" id="ARBA00023054"/>
    </source>
</evidence>
<dbReference type="SUPFAM" id="SSF48425">
    <property type="entry name" value="Sec7 domain"/>
    <property type="match status" value="1"/>
</dbReference>
<dbReference type="SUPFAM" id="SSF50729">
    <property type="entry name" value="PH domain-like"/>
    <property type="match status" value="1"/>
</dbReference>
<dbReference type="InterPro" id="IPR033742">
    <property type="entry name" value="IQSEC_PH"/>
</dbReference>
<dbReference type="AlphaFoldDB" id="R7V816"/>
<evidence type="ECO:0000256" key="6">
    <source>
        <dbReference type="SAM" id="MobiDB-lite"/>
    </source>
</evidence>
<dbReference type="SMART" id="SM00233">
    <property type="entry name" value="PH"/>
    <property type="match status" value="1"/>
</dbReference>
<dbReference type="Gene3D" id="1.10.1000.11">
    <property type="entry name" value="Arf Nucleotide-binding Site Opener,domain 2"/>
    <property type="match status" value="1"/>
</dbReference>
<dbReference type="InterPro" id="IPR023394">
    <property type="entry name" value="Sec7_C_sf"/>
</dbReference>
<dbReference type="EMBL" id="KB295903">
    <property type="protein sequence ID" value="ELU12511.1"/>
    <property type="molecule type" value="Genomic_DNA"/>
</dbReference>
<name>R7V816_CAPTE</name>
<dbReference type="Gene3D" id="2.30.29.30">
    <property type="entry name" value="Pleckstrin-homology domain (PH domain)/Phosphotyrosine-binding domain (PTB)"/>
    <property type="match status" value="1"/>
</dbReference>
<sequence>MSNISEASEPDSLSASREGLSTSSSDTASLNSGGLTYHAHSVSLSTGAASSPLAPLPPKLSDRQRKRAYRIGLNLFNKKPEKGIKFLVEQRFVEHRPSAVAKVLITRKGLSKQMIGEYLGNIQNQFNMDVLHCFGEEIDLSGLQIDVALRKFQSHFRMPGEAQKIERLMEAFANRYVECNHDQVKQFSSADTVFLLAFAIIMLNTDLHNKSIRSDRKMKLPDFIKNLRGIDGGADVDPDILSGIYSRIKATEFKPGTDQVTQVHKVEQMIVGTKPTQQLSLPHRRLVCYCRLYEVSDPNKREKLGLHQREVFLFNDVLMVTKIFSKKKKHVSYTFRVSFSLCGMQVYLFETSHYKHGIRLTTNIDGKVLITFNARNEHDRSKFVEDLKEAILEMNEMESMRIDDELHKQKMTGNHLSFNRFSKDSGVVDLDLLKPGDPGINRLSAPECSGLKKSALSNSLIELSESNKRRGSGGSLDSGLMSAAPSASSDSQNGGSQEDNQKTLKPHQSAGSRFSIFGKKAKSSRSSLAADCTSEA</sequence>
<dbReference type="PANTHER" id="PTHR10663">
    <property type="entry name" value="GUANYL-NUCLEOTIDE EXCHANGE FACTOR"/>
    <property type="match status" value="1"/>
</dbReference>
<dbReference type="CDD" id="cd00171">
    <property type="entry name" value="Sec7"/>
    <property type="match status" value="1"/>
</dbReference>
<evidence type="ECO:0000256" key="2">
    <source>
        <dbReference type="ARBA" id="ARBA00006248"/>
    </source>
</evidence>
<feature type="region of interest" description="Disordered" evidence="6">
    <location>
        <begin position="1"/>
        <end position="32"/>
    </location>
</feature>
<dbReference type="GO" id="GO:0005085">
    <property type="term" value="F:guanyl-nucleotide exchange factor activity"/>
    <property type="evidence" value="ECO:0007669"/>
    <property type="project" value="InterPro"/>
</dbReference>
<gene>
    <name evidence="8" type="ORF">CAPTEDRAFT_182785</name>
</gene>
<dbReference type="InterPro" id="IPR011993">
    <property type="entry name" value="PH-like_dom_sf"/>
</dbReference>
<dbReference type="EnsemblMetazoa" id="CapteT182785">
    <property type="protein sequence ID" value="CapteP182785"/>
    <property type="gene ID" value="CapteG182785"/>
</dbReference>
<dbReference type="PROSITE" id="PS50190">
    <property type="entry name" value="SEC7"/>
    <property type="match status" value="1"/>
</dbReference>
<keyword evidence="10" id="KW-1185">Reference proteome</keyword>
<dbReference type="InterPro" id="IPR035999">
    <property type="entry name" value="Sec7_dom_sf"/>
</dbReference>
<comment type="subcellular location">
    <subcellularLocation>
        <location evidence="1">Cytoplasm</location>
    </subcellularLocation>
</comment>
<dbReference type="Proteomes" id="UP000014760">
    <property type="component" value="Unassembled WGS sequence"/>
</dbReference>
<feature type="compositionally biased region" description="Low complexity" evidence="6">
    <location>
        <begin position="19"/>
        <end position="32"/>
    </location>
</feature>
<protein>
    <recommendedName>
        <fullName evidence="7">SEC7 domain-containing protein</fullName>
    </recommendedName>
</protein>
<accession>R7V816</accession>
<evidence type="ECO:0000256" key="1">
    <source>
        <dbReference type="ARBA" id="ARBA00004496"/>
    </source>
</evidence>